<evidence type="ECO:0000256" key="1">
    <source>
        <dbReference type="SAM" id="MobiDB-lite"/>
    </source>
</evidence>
<accession>A0A846MPX8</accession>
<dbReference type="InterPro" id="IPR013783">
    <property type="entry name" value="Ig-like_fold"/>
</dbReference>
<sequence>MKKLSLLLCLLAGLWACNEASSGEKEAAQQDTKQETSAANDTGDSQEALPVITFEETEYDFGTIKEGDVVEHVFKFKNTGNAPLVIQNATAPCGCTVPTWTKEPIPPGGNGEIVVQFNSKGKVGQQTKQVTITANTKPEISQVTIKTFVEGTGNTVIDVQGPRKK</sequence>
<comment type="caution">
    <text evidence="3">The sequence shown here is derived from an EMBL/GenBank/DDBJ whole genome shotgun (WGS) entry which is preliminary data.</text>
</comment>
<reference evidence="3 4" key="1">
    <citation type="submission" date="2020-03" db="EMBL/GenBank/DDBJ databases">
        <title>Genomic Encyclopedia of Type Strains, Phase IV (KMG-IV): sequencing the most valuable type-strain genomes for metagenomic binning, comparative biology and taxonomic classification.</title>
        <authorList>
            <person name="Goeker M."/>
        </authorList>
    </citation>
    <scope>NUCLEOTIDE SEQUENCE [LARGE SCALE GENOMIC DNA]</scope>
    <source>
        <strain evidence="3 4">DSM 5718</strain>
    </source>
</reference>
<dbReference type="AlphaFoldDB" id="A0A846MPX8"/>
<evidence type="ECO:0000256" key="2">
    <source>
        <dbReference type="SAM" id="SignalP"/>
    </source>
</evidence>
<keyword evidence="2" id="KW-0732">Signal</keyword>
<evidence type="ECO:0008006" key="5">
    <source>
        <dbReference type="Google" id="ProtNLM"/>
    </source>
</evidence>
<dbReference type="RefSeq" id="WP_166918903.1">
    <property type="nucleotide sequence ID" value="NZ_JAASRN010000002.1"/>
</dbReference>
<feature type="compositionally biased region" description="Basic and acidic residues" evidence="1">
    <location>
        <begin position="25"/>
        <end position="34"/>
    </location>
</feature>
<organism evidence="3 4">
    <name type="scientific">Thermonema lapsum</name>
    <dbReference type="NCBI Taxonomy" id="28195"/>
    <lineage>
        <taxon>Bacteria</taxon>
        <taxon>Pseudomonadati</taxon>
        <taxon>Bacteroidota</taxon>
        <taxon>Cytophagia</taxon>
        <taxon>Cytophagales</taxon>
        <taxon>Thermonemataceae</taxon>
        <taxon>Thermonema</taxon>
    </lineage>
</organism>
<dbReference type="PANTHER" id="PTHR37833:SF1">
    <property type="entry name" value="SIGNAL PEPTIDE PROTEIN"/>
    <property type="match status" value="1"/>
</dbReference>
<feature type="region of interest" description="Disordered" evidence="1">
    <location>
        <begin position="25"/>
        <end position="47"/>
    </location>
</feature>
<name>A0A846MPX8_9BACT</name>
<dbReference type="Pfam" id="PF07610">
    <property type="entry name" value="DUF1573"/>
    <property type="match status" value="1"/>
</dbReference>
<keyword evidence="4" id="KW-1185">Reference proteome</keyword>
<protein>
    <recommendedName>
        <fullName evidence="5">DUF1573 domain-containing protein</fullName>
    </recommendedName>
</protein>
<dbReference type="PANTHER" id="PTHR37833">
    <property type="entry name" value="LIPOPROTEIN-RELATED"/>
    <property type="match status" value="1"/>
</dbReference>
<evidence type="ECO:0000313" key="3">
    <source>
        <dbReference type="EMBL" id="NIK73623.1"/>
    </source>
</evidence>
<dbReference type="Gene3D" id="2.60.40.10">
    <property type="entry name" value="Immunoglobulins"/>
    <property type="match status" value="1"/>
</dbReference>
<dbReference type="EMBL" id="JAASRN010000002">
    <property type="protein sequence ID" value="NIK73623.1"/>
    <property type="molecule type" value="Genomic_DNA"/>
</dbReference>
<evidence type="ECO:0000313" key="4">
    <source>
        <dbReference type="Proteomes" id="UP000537126"/>
    </source>
</evidence>
<feature type="signal peptide" evidence="2">
    <location>
        <begin position="1"/>
        <end position="22"/>
    </location>
</feature>
<feature type="compositionally biased region" description="Polar residues" evidence="1">
    <location>
        <begin position="35"/>
        <end position="45"/>
    </location>
</feature>
<proteinExistence type="predicted"/>
<dbReference type="InterPro" id="IPR011467">
    <property type="entry name" value="DUF1573"/>
</dbReference>
<feature type="chain" id="PRO_5032987905" description="DUF1573 domain-containing protein" evidence="2">
    <location>
        <begin position="23"/>
        <end position="165"/>
    </location>
</feature>
<dbReference type="Proteomes" id="UP000537126">
    <property type="component" value="Unassembled WGS sequence"/>
</dbReference>
<gene>
    <name evidence="3" type="ORF">FHS56_001136</name>
</gene>